<protein>
    <submittedName>
        <fullName evidence="1">Uncharacterized protein</fullName>
    </submittedName>
</protein>
<reference evidence="1" key="1">
    <citation type="submission" date="2014-11" db="EMBL/GenBank/DDBJ databases">
        <authorList>
            <person name="Amaro Gonzalez C."/>
        </authorList>
    </citation>
    <scope>NUCLEOTIDE SEQUENCE</scope>
</reference>
<reference evidence="1" key="2">
    <citation type="journal article" date="2015" name="Fish Shellfish Immunol.">
        <title>Early steps in the European eel (Anguilla anguilla)-Vibrio vulnificus interaction in the gills: Role of the RtxA13 toxin.</title>
        <authorList>
            <person name="Callol A."/>
            <person name="Pajuelo D."/>
            <person name="Ebbesson L."/>
            <person name="Teles M."/>
            <person name="MacKenzie S."/>
            <person name="Amaro C."/>
        </authorList>
    </citation>
    <scope>NUCLEOTIDE SEQUENCE</scope>
</reference>
<accession>A0A0E9Q614</accession>
<proteinExistence type="predicted"/>
<dbReference type="EMBL" id="GBXM01096373">
    <property type="protein sequence ID" value="JAH12204.1"/>
    <property type="molecule type" value="Transcribed_RNA"/>
</dbReference>
<organism evidence="1">
    <name type="scientific">Anguilla anguilla</name>
    <name type="common">European freshwater eel</name>
    <name type="synonym">Muraena anguilla</name>
    <dbReference type="NCBI Taxonomy" id="7936"/>
    <lineage>
        <taxon>Eukaryota</taxon>
        <taxon>Metazoa</taxon>
        <taxon>Chordata</taxon>
        <taxon>Craniata</taxon>
        <taxon>Vertebrata</taxon>
        <taxon>Euteleostomi</taxon>
        <taxon>Actinopterygii</taxon>
        <taxon>Neopterygii</taxon>
        <taxon>Teleostei</taxon>
        <taxon>Anguilliformes</taxon>
        <taxon>Anguillidae</taxon>
        <taxon>Anguilla</taxon>
    </lineage>
</organism>
<evidence type="ECO:0000313" key="1">
    <source>
        <dbReference type="EMBL" id="JAH12204.1"/>
    </source>
</evidence>
<sequence length="30" mass="3628">MRLILINKNTQNLRTFLTFNKCQFLSFPLI</sequence>
<name>A0A0E9Q614_ANGAN</name>
<dbReference type="AlphaFoldDB" id="A0A0E9Q614"/>